<dbReference type="Proteomes" id="UP001257909">
    <property type="component" value="Unassembled WGS sequence"/>
</dbReference>
<feature type="domain" description="Helicase ATP-binding" evidence="3">
    <location>
        <begin position="925"/>
        <end position="1078"/>
    </location>
</feature>
<keyword evidence="1" id="KW-0378">Hydrolase</keyword>
<evidence type="ECO:0000259" key="3">
    <source>
        <dbReference type="PROSITE" id="PS51192"/>
    </source>
</evidence>
<dbReference type="SUPFAM" id="SSF52540">
    <property type="entry name" value="P-loop containing nucleoside triphosphate hydrolases"/>
    <property type="match status" value="2"/>
</dbReference>
<dbReference type="CDD" id="cd18012">
    <property type="entry name" value="DEXQc_arch_SWI2_SNF2"/>
    <property type="match status" value="1"/>
</dbReference>
<evidence type="ECO:0000259" key="4">
    <source>
        <dbReference type="PROSITE" id="PS51194"/>
    </source>
</evidence>
<dbReference type="CDD" id="cd18793">
    <property type="entry name" value="SF2_C_SNF"/>
    <property type="match status" value="1"/>
</dbReference>
<feature type="domain" description="Helicase C-terminal" evidence="4">
    <location>
        <begin position="1203"/>
        <end position="1348"/>
    </location>
</feature>
<dbReference type="EMBL" id="JAVDWR010000005">
    <property type="protein sequence ID" value="MDR7121075.1"/>
    <property type="molecule type" value="Genomic_DNA"/>
</dbReference>
<evidence type="ECO:0000256" key="2">
    <source>
        <dbReference type="ARBA" id="ARBA00022806"/>
    </source>
</evidence>
<gene>
    <name evidence="5" type="ORF">J2W69_002016</name>
</gene>
<dbReference type="InterPro" id="IPR001650">
    <property type="entry name" value="Helicase_C-like"/>
</dbReference>
<evidence type="ECO:0000313" key="5">
    <source>
        <dbReference type="EMBL" id="MDR7121075.1"/>
    </source>
</evidence>
<dbReference type="Pfam" id="PF00176">
    <property type="entry name" value="SNF2-rel_dom"/>
    <property type="match status" value="1"/>
</dbReference>
<dbReference type="PANTHER" id="PTHR10799">
    <property type="entry name" value="SNF2/RAD54 HELICASE FAMILY"/>
    <property type="match status" value="1"/>
</dbReference>
<dbReference type="InterPro" id="IPR038718">
    <property type="entry name" value="SNF2-like_sf"/>
</dbReference>
<dbReference type="SMART" id="SM00487">
    <property type="entry name" value="DEXDc"/>
    <property type="match status" value="1"/>
</dbReference>
<dbReference type="RefSeq" id="WP_310277560.1">
    <property type="nucleotide sequence ID" value="NZ_JAVDWR010000005.1"/>
</dbReference>
<sequence>MSSAVSLPTDLVPAELAVLAVTALWDNYISQTQLLQILILTGTKAQDGMAFSQPKIKMLLNQLLHRDLIMHPEGRGYALNDLKMPDLRWLIIQQLDQQHQLQLFIQSTRQYLTKLGEYRTWGFHAAAFCRREIFFAALTGNQQDLLYWQEKYHSTDSSDAETVAAAFFQDPIGAVFFARIDPIVQQMLLHEELAHNNLFLTDCSALYQYCCALQDSAGQVAFLAPHLAIQALLRGDFVRVMLLLNMHPDLCLPARFAMAAMEGNFDAAMLIAEQHLKNVKKQLSKRKVFMHGFSGLIYLLLLLGKNSAASLKLAREHLDMGVQDGYYLSYPLLLPLVEHLTTGTPLMPAEEAPYHLLQFDMDLLFTAYGLYWRDAPATDILQEHLMQMRQQMQDYGYLWLVAELDQLLTKQFDAEPLLPGWHKKHKMIPLLDAMKREESWMVALKALMQLNSATATVTKGKEERIAWCFTETGQSLKIEPKEQKLSAAGRWSKGKPIALKRLMREQESVSALTPQDKQVAACIRRYEQYYGGSTYELDMASALVALIGHPALCWADAPDSKLEVAKGDVVLQLKEKAGQINLQLEPKVRSDQSVVWRKETPTKITVYSLTPAVKQVAAIVANGLKVPVKAKAQLVEAISAIAPVLSVHSDLPELSAALPEVPADSCLYAHLLPYSQGLRLQISVRPLADGSWFTPGQGSATLVGEYNGKAVQTSRNLKQEKASFKKLLQACTAIETAEQDGEQWLFAEPEHSLELLTQLKALPETDLQMVWPEGEKFRVKASRTLKEFSLSIKKQGDWFIADGEIQLDDNKVIALKELLQMVATTSGRFLKLSDTDYLALTDSLRKRLAELGALGEQSKTGLRFNHLTLPALSELTAEVGNLKTDKAWKEQLNKFEALGDFEPALPSTLQTELRDYQLQGYQWLARLAQWGVGACLADDMGLGKTVQTLALLLQRAPQGPALVVAPVSVAMNWQAEVLRFAPTLNVRLYQQNRSLQDLGAFDLVIASYGMLQSDSELFQAQLWHTLVLDEAQAIKNEQTKRSQAAMALQADFRMIATGTPVENHLGELWNLFRFINPGLLGSKDQFNQRFSSPIENGDKAARLHLKKLIQPFILRRTKTQVLSELPSRTEITLQVELSDDERHYYEALRQQAIENVELVAADKGNAMQVLAEITKLRRFCCHPQLVAPNSGMTGSKLAVFTDTVEELLDNKHKVLVFSQFVDHLAIVRTVLEQKQISYQYLDGSTPALERKKRVDAFQAGEGDVFLISLKAGGTGLNLTAADYVIHLDPWWNPAVEDQASDRAHRMGQTRPVTIYRLVTQNTIEEKIIALHGQKRDLANSLLEGGDVAARLDTAALLKLLKELD</sequence>
<protein>
    <submittedName>
        <fullName evidence="5">SNF2 family DNA or RNA helicase</fullName>
    </submittedName>
</protein>
<dbReference type="Gene3D" id="3.40.50.10810">
    <property type="entry name" value="Tandem AAA-ATPase domain"/>
    <property type="match status" value="1"/>
</dbReference>
<reference evidence="5 6" key="1">
    <citation type="submission" date="2023-07" db="EMBL/GenBank/DDBJ databases">
        <title>Sorghum-associated microbial communities from plants grown in Nebraska, USA.</title>
        <authorList>
            <person name="Schachtman D."/>
        </authorList>
    </citation>
    <scope>NUCLEOTIDE SEQUENCE [LARGE SCALE GENOMIC DNA]</scope>
    <source>
        <strain evidence="5 6">4138</strain>
    </source>
</reference>
<dbReference type="PROSITE" id="PS51194">
    <property type="entry name" value="HELICASE_CTER"/>
    <property type="match status" value="1"/>
</dbReference>
<dbReference type="Gene3D" id="3.40.50.300">
    <property type="entry name" value="P-loop containing nucleotide triphosphate hydrolases"/>
    <property type="match status" value="1"/>
</dbReference>
<name>A0ABU1VZT0_9GAMM</name>
<keyword evidence="2 5" id="KW-0347">Helicase</keyword>
<dbReference type="InterPro" id="IPR049730">
    <property type="entry name" value="SNF2/RAD54-like_C"/>
</dbReference>
<keyword evidence="2 5" id="KW-0067">ATP-binding</keyword>
<comment type="caution">
    <text evidence="5">The sequence shown here is derived from an EMBL/GenBank/DDBJ whole genome shotgun (WGS) entry which is preliminary data.</text>
</comment>
<evidence type="ECO:0000313" key="6">
    <source>
        <dbReference type="Proteomes" id="UP001257909"/>
    </source>
</evidence>
<dbReference type="GO" id="GO:0004386">
    <property type="term" value="F:helicase activity"/>
    <property type="evidence" value="ECO:0007669"/>
    <property type="project" value="UniProtKB-KW"/>
</dbReference>
<dbReference type="InterPro" id="IPR000330">
    <property type="entry name" value="SNF2_N"/>
</dbReference>
<dbReference type="Pfam" id="PF00271">
    <property type="entry name" value="Helicase_C"/>
    <property type="match status" value="1"/>
</dbReference>
<dbReference type="InterPro" id="IPR027417">
    <property type="entry name" value="P-loop_NTPase"/>
</dbReference>
<keyword evidence="2 5" id="KW-0547">Nucleotide-binding</keyword>
<accession>A0ABU1VZT0</accession>
<dbReference type="SMART" id="SM00490">
    <property type="entry name" value="HELICc"/>
    <property type="match status" value="1"/>
</dbReference>
<dbReference type="PROSITE" id="PS51192">
    <property type="entry name" value="HELICASE_ATP_BIND_1"/>
    <property type="match status" value="1"/>
</dbReference>
<evidence type="ECO:0000256" key="1">
    <source>
        <dbReference type="ARBA" id="ARBA00022801"/>
    </source>
</evidence>
<proteinExistence type="predicted"/>
<keyword evidence="6" id="KW-1185">Reference proteome</keyword>
<dbReference type="InterPro" id="IPR014001">
    <property type="entry name" value="Helicase_ATP-bd"/>
</dbReference>
<organism evidence="5 6">
    <name type="scientific">Rheinheimera soli</name>
    <dbReference type="NCBI Taxonomy" id="443616"/>
    <lineage>
        <taxon>Bacteria</taxon>
        <taxon>Pseudomonadati</taxon>
        <taxon>Pseudomonadota</taxon>
        <taxon>Gammaproteobacteria</taxon>
        <taxon>Chromatiales</taxon>
        <taxon>Chromatiaceae</taxon>
        <taxon>Rheinheimera</taxon>
    </lineage>
</organism>